<comment type="pathway">
    <text evidence="1">Lipid metabolism.</text>
</comment>
<dbReference type="GO" id="GO:0003841">
    <property type="term" value="F:1-acylglycerol-3-phosphate O-acyltransferase activity"/>
    <property type="evidence" value="ECO:0007669"/>
    <property type="project" value="TreeGrafter"/>
</dbReference>
<dbReference type="SUPFAM" id="SSF69593">
    <property type="entry name" value="Glycerol-3-phosphate (1)-acyltransferase"/>
    <property type="match status" value="1"/>
</dbReference>
<dbReference type="SMART" id="SM00563">
    <property type="entry name" value="PlsC"/>
    <property type="match status" value="1"/>
</dbReference>
<keyword evidence="4" id="KW-0812">Transmembrane</keyword>
<dbReference type="CDD" id="cd07989">
    <property type="entry name" value="LPLAT_AGPAT-like"/>
    <property type="match status" value="1"/>
</dbReference>
<keyword evidence="3 6" id="KW-0012">Acyltransferase</keyword>
<dbReference type="KEGG" id="bex:A11Q_1093"/>
<accession>M4VQ80</accession>
<dbReference type="OrthoDB" id="5290997at2"/>
<gene>
    <name evidence="6" type="ORF">A11Q_1093</name>
</gene>
<dbReference type="HOGENOM" id="CLU_027938_6_3_7"/>
<evidence type="ECO:0000256" key="2">
    <source>
        <dbReference type="ARBA" id="ARBA00022679"/>
    </source>
</evidence>
<evidence type="ECO:0000256" key="4">
    <source>
        <dbReference type="SAM" id="Phobius"/>
    </source>
</evidence>
<protein>
    <submittedName>
        <fullName evidence="6">Putative lysophosphatidic acid acyltransferase</fullName>
    </submittedName>
</protein>
<dbReference type="EMBL" id="CP003537">
    <property type="protein sequence ID" value="AGH95309.1"/>
    <property type="molecule type" value="Genomic_DNA"/>
</dbReference>
<dbReference type="PANTHER" id="PTHR10434">
    <property type="entry name" value="1-ACYL-SN-GLYCEROL-3-PHOSPHATE ACYLTRANSFERASE"/>
    <property type="match status" value="1"/>
</dbReference>
<evidence type="ECO:0000256" key="1">
    <source>
        <dbReference type="ARBA" id="ARBA00005189"/>
    </source>
</evidence>
<dbReference type="GO" id="GO:0006654">
    <property type="term" value="P:phosphatidic acid biosynthetic process"/>
    <property type="evidence" value="ECO:0007669"/>
    <property type="project" value="TreeGrafter"/>
</dbReference>
<evidence type="ECO:0000313" key="6">
    <source>
        <dbReference type="EMBL" id="AGH95309.1"/>
    </source>
</evidence>
<proteinExistence type="predicted"/>
<sequence length="244" mass="27669">MKIIALFRSILATLLFPFTVIAIGPFVILFHYIFGNKKIDDALIGFWCRLCCWLSGVKVVVHGRQNIPDEGCLFLFNHSSFFDIFALAGSLPHLRFGAKAELFKIPIFSQAMRVVGTMPIARNNRDEVYKIYAEAKKRFANKEQFALSPEGGRFHGAKLSSFKAGPFVFAMSAGVPVVPTVIVGAYEALPKGSFLFNKDQLSRTIYIHILEPIRTDIYSEDRRKELQAVVYERMNHVWVTENKN</sequence>
<dbReference type="eggNOG" id="COG0204">
    <property type="taxonomic scope" value="Bacteria"/>
</dbReference>
<dbReference type="PATRIC" id="fig|1184267.3.peg.1106"/>
<dbReference type="RefSeq" id="WP_015469799.1">
    <property type="nucleotide sequence ID" value="NC_020813.1"/>
</dbReference>
<dbReference type="PANTHER" id="PTHR10434:SF11">
    <property type="entry name" value="1-ACYL-SN-GLYCEROL-3-PHOSPHATE ACYLTRANSFERASE"/>
    <property type="match status" value="1"/>
</dbReference>
<dbReference type="Proteomes" id="UP000012040">
    <property type="component" value="Chromosome"/>
</dbReference>
<dbReference type="AlphaFoldDB" id="M4VQ80"/>
<evidence type="ECO:0000259" key="5">
    <source>
        <dbReference type="SMART" id="SM00563"/>
    </source>
</evidence>
<keyword evidence="7" id="KW-1185">Reference proteome</keyword>
<name>M4VQ80_9BACT</name>
<keyword evidence="4" id="KW-1133">Transmembrane helix</keyword>
<reference evidence="6 7" key="1">
    <citation type="journal article" date="2013" name="ISME J.">
        <title>By their genes ye shall know them: genomic signatures of predatory bacteria.</title>
        <authorList>
            <person name="Pasternak Z."/>
            <person name="Pietrokovski S."/>
            <person name="Rotem O."/>
            <person name="Gophna U."/>
            <person name="Lurie-Weinberger M.N."/>
            <person name="Jurkevitch E."/>
        </authorList>
    </citation>
    <scope>NUCLEOTIDE SEQUENCE [LARGE SCALE GENOMIC DNA]</scope>
    <source>
        <strain evidence="6 7">JSS</strain>
    </source>
</reference>
<dbReference type="InterPro" id="IPR002123">
    <property type="entry name" value="Plipid/glycerol_acylTrfase"/>
</dbReference>
<feature type="transmembrane region" description="Helical" evidence="4">
    <location>
        <begin position="12"/>
        <end position="34"/>
    </location>
</feature>
<keyword evidence="4" id="KW-0472">Membrane</keyword>
<evidence type="ECO:0000313" key="7">
    <source>
        <dbReference type="Proteomes" id="UP000012040"/>
    </source>
</evidence>
<organism evidence="6 7">
    <name type="scientific">Pseudobdellovibrio exovorus JSS</name>
    <dbReference type="NCBI Taxonomy" id="1184267"/>
    <lineage>
        <taxon>Bacteria</taxon>
        <taxon>Pseudomonadati</taxon>
        <taxon>Bdellovibrionota</taxon>
        <taxon>Bdellovibrionia</taxon>
        <taxon>Bdellovibrionales</taxon>
        <taxon>Pseudobdellovibrionaceae</taxon>
        <taxon>Pseudobdellovibrio</taxon>
    </lineage>
</organism>
<dbReference type="Pfam" id="PF01553">
    <property type="entry name" value="Acyltransferase"/>
    <property type="match status" value="1"/>
</dbReference>
<dbReference type="STRING" id="1184267.A11Q_1093"/>
<keyword evidence="2 6" id="KW-0808">Transferase</keyword>
<evidence type="ECO:0000256" key="3">
    <source>
        <dbReference type="ARBA" id="ARBA00023315"/>
    </source>
</evidence>
<feature type="domain" description="Phospholipid/glycerol acyltransferase" evidence="5">
    <location>
        <begin position="72"/>
        <end position="185"/>
    </location>
</feature>